<dbReference type="EMBL" id="QCZG01000011">
    <property type="protein sequence ID" value="PWA12160.1"/>
    <property type="molecule type" value="Genomic_DNA"/>
</dbReference>
<evidence type="ECO:0000313" key="16">
    <source>
        <dbReference type="Proteomes" id="UP000245998"/>
    </source>
</evidence>
<keyword evidence="7 14" id="KW-1133">Transmembrane helix</keyword>
<evidence type="ECO:0000313" key="15">
    <source>
        <dbReference type="EMBL" id="PWA12160.1"/>
    </source>
</evidence>
<keyword evidence="9" id="KW-0406">Ion transport</keyword>
<evidence type="ECO:0000256" key="12">
    <source>
        <dbReference type="ARBA" id="ARBA00033708"/>
    </source>
</evidence>
<feature type="transmembrane region" description="Helical" evidence="14">
    <location>
        <begin position="181"/>
        <end position="205"/>
    </location>
</feature>
<evidence type="ECO:0000256" key="9">
    <source>
        <dbReference type="ARBA" id="ARBA00023065"/>
    </source>
</evidence>
<dbReference type="PROSITE" id="PS50283">
    <property type="entry name" value="NA_SOLUT_SYMP_3"/>
    <property type="match status" value="1"/>
</dbReference>
<evidence type="ECO:0000256" key="4">
    <source>
        <dbReference type="ARBA" id="ARBA00022475"/>
    </source>
</evidence>
<feature type="transmembrane region" description="Helical" evidence="14">
    <location>
        <begin position="40"/>
        <end position="61"/>
    </location>
</feature>
<gene>
    <name evidence="15" type="ORF">DCC39_06925</name>
</gene>
<evidence type="ECO:0000256" key="6">
    <source>
        <dbReference type="ARBA" id="ARBA00022847"/>
    </source>
</evidence>
<dbReference type="RefSeq" id="WP_116554166.1">
    <property type="nucleotide sequence ID" value="NZ_QCZG01000011.1"/>
</dbReference>
<keyword evidence="11" id="KW-0739">Sodium transport</keyword>
<dbReference type="PANTHER" id="PTHR48086:SF3">
    <property type="entry name" value="SODIUM_PROLINE SYMPORTER"/>
    <property type="match status" value="1"/>
</dbReference>
<evidence type="ECO:0000256" key="3">
    <source>
        <dbReference type="ARBA" id="ARBA00022448"/>
    </source>
</evidence>
<dbReference type="InterPro" id="IPR038377">
    <property type="entry name" value="Na/Glc_symporter_sf"/>
</dbReference>
<keyword evidence="6" id="KW-0769">Symport</keyword>
<protein>
    <recommendedName>
        <fullName evidence="17">Sodium:solute symporter</fullName>
    </recommendedName>
</protein>
<accession>A0A2U1K3P5</accession>
<dbReference type="Pfam" id="PF00474">
    <property type="entry name" value="SSF"/>
    <property type="match status" value="1"/>
</dbReference>
<dbReference type="PANTHER" id="PTHR48086">
    <property type="entry name" value="SODIUM/PROLINE SYMPORTER-RELATED"/>
    <property type="match status" value="1"/>
</dbReference>
<dbReference type="InterPro" id="IPR018212">
    <property type="entry name" value="Na/solute_symporter_CS"/>
</dbReference>
<dbReference type="PROSITE" id="PS00456">
    <property type="entry name" value="NA_SOLUT_SYMP_1"/>
    <property type="match status" value="1"/>
</dbReference>
<dbReference type="GO" id="GO:0006814">
    <property type="term" value="P:sodium ion transport"/>
    <property type="evidence" value="ECO:0007669"/>
    <property type="project" value="UniProtKB-KW"/>
</dbReference>
<comment type="caution">
    <text evidence="15">The sequence shown here is derived from an EMBL/GenBank/DDBJ whole genome shotgun (WGS) entry which is preliminary data.</text>
</comment>
<evidence type="ECO:0000256" key="2">
    <source>
        <dbReference type="ARBA" id="ARBA00006434"/>
    </source>
</evidence>
<feature type="transmembrane region" description="Helical" evidence="14">
    <location>
        <begin position="443"/>
        <end position="464"/>
    </location>
</feature>
<keyword evidence="10 14" id="KW-0472">Membrane</keyword>
<comment type="catalytic activity">
    <reaction evidence="12">
        <text>L-proline(in) + Na(+)(in) = L-proline(out) + Na(+)(out)</text>
        <dbReference type="Rhea" id="RHEA:28967"/>
        <dbReference type="ChEBI" id="CHEBI:29101"/>
        <dbReference type="ChEBI" id="CHEBI:60039"/>
    </reaction>
</comment>
<feature type="transmembrane region" description="Helical" evidence="14">
    <location>
        <begin position="6"/>
        <end position="24"/>
    </location>
</feature>
<evidence type="ECO:0000256" key="7">
    <source>
        <dbReference type="ARBA" id="ARBA00022989"/>
    </source>
</evidence>
<feature type="transmembrane region" description="Helical" evidence="14">
    <location>
        <begin position="225"/>
        <end position="241"/>
    </location>
</feature>
<name>A0A2U1K3P5_9BACI</name>
<dbReference type="GO" id="GO:0046942">
    <property type="term" value="P:carboxylic acid transport"/>
    <property type="evidence" value="ECO:0007669"/>
    <property type="project" value="UniProtKB-ARBA"/>
</dbReference>
<feature type="transmembrane region" description="Helical" evidence="14">
    <location>
        <begin position="114"/>
        <end position="141"/>
    </location>
</feature>
<feature type="transmembrane region" description="Helical" evidence="14">
    <location>
        <begin position="306"/>
        <end position="323"/>
    </location>
</feature>
<feature type="transmembrane region" description="Helical" evidence="14">
    <location>
        <begin position="147"/>
        <end position="169"/>
    </location>
</feature>
<dbReference type="CDD" id="cd10322">
    <property type="entry name" value="SLC5sbd"/>
    <property type="match status" value="1"/>
</dbReference>
<organism evidence="15 16">
    <name type="scientific">Pueribacillus theae</name>
    <dbReference type="NCBI Taxonomy" id="2171751"/>
    <lineage>
        <taxon>Bacteria</taxon>
        <taxon>Bacillati</taxon>
        <taxon>Bacillota</taxon>
        <taxon>Bacilli</taxon>
        <taxon>Bacillales</taxon>
        <taxon>Bacillaceae</taxon>
        <taxon>Pueribacillus</taxon>
    </lineage>
</organism>
<evidence type="ECO:0000256" key="14">
    <source>
        <dbReference type="SAM" id="Phobius"/>
    </source>
</evidence>
<dbReference type="AlphaFoldDB" id="A0A2U1K3P5"/>
<feature type="transmembrane region" description="Helical" evidence="14">
    <location>
        <begin position="364"/>
        <end position="384"/>
    </location>
</feature>
<dbReference type="OrthoDB" id="9810181at2"/>
<dbReference type="GO" id="GO:0015293">
    <property type="term" value="F:symporter activity"/>
    <property type="evidence" value="ECO:0007669"/>
    <property type="project" value="UniProtKB-KW"/>
</dbReference>
<feature type="transmembrane region" description="Helical" evidence="14">
    <location>
        <begin position="73"/>
        <end position="93"/>
    </location>
</feature>
<reference evidence="15 16" key="1">
    <citation type="submission" date="2018-04" db="EMBL/GenBank/DDBJ databases">
        <title>Camelliibacillus theae gen. nov., sp. nov., isolated from Pu'er tea.</title>
        <authorList>
            <person name="Niu L."/>
        </authorList>
    </citation>
    <scope>NUCLEOTIDE SEQUENCE [LARGE SCALE GENOMIC DNA]</scope>
    <source>
        <strain evidence="15 16">T8</strain>
    </source>
</reference>
<dbReference type="InterPro" id="IPR050277">
    <property type="entry name" value="Sodium:Solute_Symporter"/>
</dbReference>
<feature type="transmembrane region" description="Helical" evidence="14">
    <location>
        <begin position="390"/>
        <end position="412"/>
    </location>
</feature>
<dbReference type="Gene3D" id="1.20.1730.10">
    <property type="entry name" value="Sodium/glucose cotransporter"/>
    <property type="match status" value="1"/>
</dbReference>
<keyword evidence="16" id="KW-1185">Reference proteome</keyword>
<dbReference type="Proteomes" id="UP000245998">
    <property type="component" value="Unassembled WGS sequence"/>
</dbReference>
<sequence length="497" mass="53966">MGVSAYIVFIGYLLLVIVIGYLTSKGSEKQFLVAGQNQPYWVVGAGYVATYLSAASFLATPGLVYHQGFMGNGAYLGSVFGYMGGLALFGPMLRRFGKVTIPDFLGDRYDSNVVRALSACLIFVGYFLYISVEIIGIAFLFELMFGVSYLTAIFIAMAVILIYTVLGGMMATAFTDVFQHFFTWISAVIVGTAAMINVGGVSGLVNKITELHPDFLTISNGTGDATLIWGLFFTWVIGTLARADTISRAYLAKSEREVYKAVLFATPFIWICTFFFLLVGLMGAVLFPGLDGTQAEQVYLIMADKVVFPIFTGLAFAGFLASAQSTTSGQLMVSALAVGRDIYGRLVGPLLKKRPIDDKEVVRVTRLAILVMSVLSFLFAAFRFTWMLDIITVSMAIMGPAFLVTWLGGFFWKRATRAGAIAAMVVGSVTASYTQITDFSIEAVPWLVAPLFSLIITVIAFIVVSMISSPSEKSLQVYKQLRRPNTNKIGTKSDVGA</sequence>
<evidence type="ECO:0000256" key="13">
    <source>
        <dbReference type="RuleBase" id="RU362091"/>
    </source>
</evidence>
<comment type="similarity">
    <text evidence="2 13">Belongs to the sodium:solute symporter (SSF) (TC 2.A.21) family.</text>
</comment>
<dbReference type="InterPro" id="IPR001734">
    <property type="entry name" value="Na/solute_symporter"/>
</dbReference>
<keyword evidence="4" id="KW-1003">Cell membrane</keyword>
<evidence type="ECO:0000256" key="10">
    <source>
        <dbReference type="ARBA" id="ARBA00023136"/>
    </source>
</evidence>
<evidence type="ECO:0000256" key="1">
    <source>
        <dbReference type="ARBA" id="ARBA00004651"/>
    </source>
</evidence>
<evidence type="ECO:0000256" key="5">
    <source>
        <dbReference type="ARBA" id="ARBA00022692"/>
    </source>
</evidence>
<feature type="transmembrane region" description="Helical" evidence="14">
    <location>
        <begin position="419"/>
        <end position="437"/>
    </location>
</feature>
<evidence type="ECO:0000256" key="8">
    <source>
        <dbReference type="ARBA" id="ARBA00023053"/>
    </source>
</evidence>
<proteinExistence type="inferred from homology"/>
<keyword evidence="5 14" id="KW-0812">Transmembrane</keyword>
<feature type="transmembrane region" description="Helical" evidence="14">
    <location>
        <begin position="262"/>
        <end position="286"/>
    </location>
</feature>
<comment type="subcellular location">
    <subcellularLocation>
        <location evidence="1">Cell membrane</location>
        <topology evidence="1">Multi-pass membrane protein</topology>
    </subcellularLocation>
</comment>
<keyword evidence="8" id="KW-0915">Sodium</keyword>
<keyword evidence="3" id="KW-0813">Transport</keyword>
<dbReference type="NCBIfam" id="TIGR00813">
    <property type="entry name" value="sss"/>
    <property type="match status" value="1"/>
</dbReference>
<dbReference type="GO" id="GO:0005886">
    <property type="term" value="C:plasma membrane"/>
    <property type="evidence" value="ECO:0007669"/>
    <property type="project" value="UniProtKB-SubCell"/>
</dbReference>
<evidence type="ECO:0008006" key="17">
    <source>
        <dbReference type="Google" id="ProtNLM"/>
    </source>
</evidence>
<evidence type="ECO:0000256" key="11">
    <source>
        <dbReference type="ARBA" id="ARBA00023201"/>
    </source>
</evidence>